<dbReference type="EnsemblMetazoa" id="HelroT160909">
    <property type="protein sequence ID" value="HelroP160909"/>
    <property type="gene ID" value="HelroG160909"/>
</dbReference>
<feature type="compositionally biased region" description="Low complexity" evidence="1">
    <location>
        <begin position="14"/>
        <end position="27"/>
    </location>
</feature>
<dbReference type="KEGG" id="hro:HELRODRAFT_160909"/>
<reference evidence="3" key="3">
    <citation type="submission" date="2015-06" db="UniProtKB">
        <authorList>
            <consortium name="EnsemblMetazoa"/>
        </authorList>
    </citation>
    <scope>IDENTIFICATION</scope>
</reference>
<feature type="region of interest" description="Disordered" evidence="1">
    <location>
        <begin position="12"/>
        <end position="41"/>
    </location>
</feature>
<dbReference type="GeneID" id="20198946"/>
<dbReference type="Proteomes" id="UP000015101">
    <property type="component" value="Unassembled WGS sequence"/>
</dbReference>
<evidence type="ECO:0000313" key="2">
    <source>
        <dbReference type="EMBL" id="ESO06714.1"/>
    </source>
</evidence>
<dbReference type="CTD" id="20198946"/>
<reference evidence="2 4" key="2">
    <citation type="journal article" date="2013" name="Nature">
        <title>Insights into bilaterian evolution from three spiralian genomes.</title>
        <authorList>
            <person name="Simakov O."/>
            <person name="Marletaz F."/>
            <person name="Cho S.J."/>
            <person name="Edsinger-Gonzales E."/>
            <person name="Havlak P."/>
            <person name="Hellsten U."/>
            <person name="Kuo D.H."/>
            <person name="Larsson T."/>
            <person name="Lv J."/>
            <person name="Arendt D."/>
            <person name="Savage R."/>
            <person name="Osoegawa K."/>
            <person name="de Jong P."/>
            <person name="Grimwood J."/>
            <person name="Chapman J.A."/>
            <person name="Shapiro H."/>
            <person name="Aerts A."/>
            <person name="Otillar R.P."/>
            <person name="Terry A.Y."/>
            <person name="Boore J.L."/>
            <person name="Grigoriev I.V."/>
            <person name="Lindberg D.R."/>
            <person name="Seaver E.C."/>
            <person name="Weisblat D.A."/>
            <person name="Putnam N.H."/>
            <person name="Rokhsar D.S."/>
        </authorList>
    </citation>
    <scope>NUCLEOTIDE SEQUENCE</scope>
</reference>
<dbReference type="EMBL" id="KB096324">
    <property type="protein sequence ID" value="ESO06714.1"/>
    <property type="molecule type" value="Genomic_DNA"/>
</dbReference>
<protein>
    <submittedName>
        <fullName evidence="2 3">Uncharacterized protein</fullName>
    </submittedName>
</protein>
<dbReference type="InParanoid" id="T1EQU6"/>
<name>T1EQU6_HELRO</name>
<evidence type="ECO:0000313" key="4">
    <source>
        <dbReference type="Proteomes" id="UP000015101"/>
    </source>
</evidence>
<dbReference type="AlphaFoldDB" id="T1EQU6"/>
<dbReference type="RefSeq" id="XP_009016082.1">
    <property type="nucleotide sequence ID" value="XM_009017834.1"/>
</dbReference>
<accession>T1EQU6</accession>
<gene>
    <name evidence="3" type="primary">20198946</name>
    <name evidence="2" type="ORF">HELRODRAFT_160909</name>
</gene>
<evidence type="ECO:0000256" key="1">
    <source>
        <dbReference type="SAM" id="MobiDB-lite"/>
    </source>
</evidence>
<evidence type="ECO:0000313" key="3">
    <source>
        <dbReference type="EnsemblMetazoa" id="HelroP160909"/>
    </source>
</evidence>
<organism evidence="3 4">
    <name type="scientific">Helobdella robusta</name>
    <name type="common">Californian leech</name>
    <dbReference type="NCBI Taxonomy" id="6412"/>
    <lineage>
        <taxon>Eukaryota</taxon>
        <taxon>Metazoa</taxon>
        <taxon>Spiralia</taxon>
        <taxon>Lophotrochozoa</taxon>
        <taxon>Annelida</taxon>
        <taxon>Clitellata</taxon>
        <taxon>Hirudinea</taxon>
        <taxon>Rhynchobdellida</taxon>
        <taxon>Glossiphoniidae</taxon>
        <taxon>Helobdella</taxon>
    </lineage>
</organism>
<proteinExistence type="predicted"/>
<feature type="region of interest" description="Disordered" evidence="1">
    <location>
        <begin position="62"/>
        <end position="81"/>
    </location>
</feature>
<dbReference type="HOGENOM" id="CLU_2294656_0_0_1"/>
<reference evidence="4" key="1">
    <citation type="submission" date="2012-12" db="EMBL/GenBank/DDBJ databases">
        <authorList>
            <person name="Hellsten U."/>
            <person name="Grimwood J."/>
            <person name="Chapman J.A."/>
            <person name="Shapiro H."/>
            <person name="Aerts A."/>
            <person name="Otillar R.P."/>
            <person name="Terry A.Y."/>
            <person name="Boore J.L."/>
            <person name="Simakov O."/>
            <person name="Marletaz F."/>
            <person name="Cho S.-J."/>
            <person name="Edsinger-Gonzales E."/>
            <person name="Havlak P."/>
            <person name="Kuo D.-H."/>
            <person name="Larsson T."/>
            <person name="Lv J."/>
            <person name="Arendt D."/>
            <person name="Savage R."/>
            <person name="Osoegawa K."/>
            <person name="de Jong P."/>
            <person name="Lindberg D.R."/>
            <person name="Seaver E.C."/>
            <person name="Weisblat D.A."/>
            <person name="Putnam N.H."/>
            <person name="Grigoriev I.V."/>
            <person name="Rokhsar D.S."/>
        </authorList>
    </citation>
    <scope>NUCLEOTIDE SEQUENCE</scope>
</reference>
<sequence>MAIDSYEHRLLKLHTNSSNSSSGSSNHTSHHSPPVQSHSALAESNATLVQFLKGFGHDPSESFALSSMGKKHQHHDGLATQKKKKNFGETFCIKGVLKLSK</sequence>
<keyword evidence="4" id="KW-1185">Reference proteome</keyword>
<dbReference type="EMBL" id="AMQM01000692">
    <property type="status" value="NOT_ANNOTATED_CDS"/>
    <property type="molecule type" value="Genomic_DNA"/>
</dbReference>